<name>A0A840Y6Z3_9PROT</name>
<feature type="transmembrane region" description="Helical" evidence="6">
    <location>
        <begin position="265"/>
        <end position="284"/>
    </location>
</feature>
<sequence>MILELLGPEPDFYRALSAAWRIAFYVTCFGAAGLGVFAIGFSRLQTPQDAASCRRLTRTMVALGLASSLLWLATQVALASDGDPFDAEVWDMMVTSRPGISVLIAWTGLLAVAVATWMGQPSLVVGAAGILTIAASFTAVGHTTQHQPRWLLAAALVTHLVAVSFWSGSLWPLALASKRGGPEAARLVEGWARAATWLVGGLVLAGALLAWLLVGSLETLLTTAYGWALMTKLALVGVLLGFAAWHRFRLTPALAAGTPGAGRRLAVSIGWEIAVMVLVFWAVAEMTSTSPQGEG</sequence>
<accession>A0A840Y6Z3</accession>
<evidence type="ECO:0000256" key="1">
    <source>
        <dbReference type="ARBA" id="ARBA00004651"/>
    </source>
</evidence>
<evidence type="ECO:0000256" key="4">
    <source>
        <dbReference type="ARBA" id="ARBA00022989"/>
    </source>
</evidence>
<evidence type="ECO:0000313" key="9">
    <source>
        <dbReference type="Proteomes" id="UP000580654"/>
    </source>
</evidence>
<keyword evidence="2" id="KW-1003">Cell membrane</keyword>
<feature type="transmembrane region" description="Helical" evidence="6">
    <location>
        <begin position="61"/>
        <end position="79"/>
    </location>
</feature>
<comment type="caution">
    <text evidence="8">The sequence shown here is derived from an EMBL/GenBank/DDBJ whole genome shotgun (WGS) entry which is preliminary data.</text>
</comment>
<comment type="subcellular location">
    <subcellularLocation>
        <location evidence="1">Cell membrane</location>
        <topology evidence="1">Multi-pass membrane protein</topology>
    </subcellularLocation>
</comment>
<evidence type="ECO:0000256" key="6">
    <source>
        <dbReference type="SAM" id="Phobius"/>
    </source>
</evidence>
<evidence type="ECO:0000256" key="3">
    <source>
        <dbReference type="ARBA" id="ARBA00022692"/>
    </source>
</evidence>
<evidence type="ECO:0000256" key="2">
    <source>
        <dbReference type="ARBA" id="ARBA00022475"/>
    </source>
</evidence>
<dbReference type="AlphaFoldDB" id="A0A840Y6Z3"/>
<feature type="transmembrane region" description="Helical" evidence="6">
    <location>
        <begin position="194"/>
        <end position="213"/>
    </location>
</feature>
<reference evidence="8 9" key="1">
    <citation type="submission" date="2020-08" db="EMBL/GenBank/DDBJ databases">
        <title>Genomic Encyclopedia of Type Strains, Phase IV (KMG-IV): sequencing the most valuable type-strain genomes for metagenomic binning, comparative biology and taxonomic classification.</title>
        <authorList>
            <person name="Goeker M."/>
        </authorList>
    </citation>
    <scope>NUCLEOTIDE SEQUENCE [LARGE SCALE GENOMIC DNA]</scope>
    <source>
        <strain evidence="8 9">DSM 25622</strain>
    </source>
</reference>
<feature type="transmembrane region" description="Helical" evidence="6">
    <location>
        <begin position="124"/>
        <end position="144"/>
    </location>
</feature>
<feature type="transmembrane region" description="Helical" evidence="6">
    <location>
        <begin position="20"/>
        <end position="41"/>
    </location>
</feature>
<feature type="transmembrane region" description="Helical" evidence="6">
    <location>
        <begin position="99"/>
        <end position="117"/>
    </location>
</feature>
<evidence type="ECO:0000313" key="8">
    <source>
        <dbReference type="EMBL" id="MBB5695926.1"/>
    </source>
</evidence>
<dbReference type="PANTHER" id="PTHR34820">
    <property type="entry name" value="INNER MEMBRANE PROTEIN YEBZ"/>
    <property type="match status" value="1"/>
</dbReference>
<gene>
    <name evidence="8" type="ORF">FHS87_003994</name>
</gene>
<dbReference type="PANTHER" id="PTHR34820:SF4">
    <property type="entry name" value="INNER MEMBRANE PROTEIN YEBZ"/>
    <property type="match status" value="1"/>
</dbReference>
<dbReference type="Proteomes" id="UP000580654">
    <property type="component" value="Unassembled WGS sequence"/>
</dbReference>
<feature type="transmembrane region" description="Helical" evidence="6">
    <location>
        <begin position="150"/>
        <end position="173"/>
    </location>
</feature>
<dbReference type="RefSeq" id="WP_075822438.1">
    <property type="nucleotide sequence ID" value="NZ_JACIJD010000025.1"/>
</dbReference>
<dbReference type="GO" id="GO:0006825">
    <property type="term" value="P:copper ion transport"/>
    <property type="evidence" value="ECO:0007669"/>
    <property type="project" value="InterPro"/>
</dbReference>
<dbReference type="InterPro" id="IPR008457">
    <property type="entry name" value="Cu-R_CopD_dom"/>
</dbReference>
<feature type="domain" description="Copper resistance protein D" evidence="7">
    <location>
        <begin position="186"/>
        <end position="284"/>
    </location>
</feature>
<dbReference type="InterPro" id="IPR032694">
    <property type="entry name" value="CopC/D"/>
</dbReference>
<organism evidence="8 9">
    <name type="scientific">Muricoccus pecuniae</name>
    <dbReference type="NCBI Taxonomy" id="693023"/>
    <lineage>
        <taxon>Bacteria</taxon>
        <taxon>Pseudomonadati</taxon>
        <taxon>Pseudomonadota</taxon>
        <taxon>Alphaproteobacteria</taxon>
        <taxon>Acetobacterales</taxon>
        <taxon>Roseomonadaceae</taxon>
        <taxon>Muricoccus</taxon>
    </lineage>
</organism>
<keyword evidence="3 6" id="KW-0812">Transmembrane</keyword>
<evidence type="ECO:0000259" key="7">
    <source>
        <dbReference type="Pfam" id="PF05425"/>
    </source>
</evidence>
<dbReference type="Pfam" id="PF05425">
    <property type="entry name" value="CopD"/>
    <property type="match status" value="1"/>
</dbReference>
<evidence type="ECO:0000256" key="5">
    <source>
        <dbReference type="ARBA" id="ARBA00023136"/>
    </source>
</evidence>
<dbReference type="EMBL" id="JACIJD010000025">
    <property type="protein sequence ID" value="MBB5695926.1"/>
    <property type="molecule type" value="Genomic_DNA"/>
</dbReference>
<protein>
    <submittedName>
        <fullName evidence="8">Putative copper export protein</fullName>
    </submittedName>
</protein>
<keyword evidence="9" id="KW-1185">Reference proteome</keyword>
<feature type="transmembrane region" description="Helical" evidence="6">
    <location>
        <begin position="225"/>
        <end position="245"/>
    </location>
</feature>
<dbReference type="GO" id="GO:0005886">
    <property type="term" value="C:plasma membrane"/>
    <property type="evidence" value="ECO:0007669"/>
    <property type="project" value="UniProtKB-SubCell"/>
</dbReference>
<keyword evidence="5 6" id="KW-0472">Membrane</keyword>
<keyword evidence="4 6" id="KW-1133">Transmembrane helix</keyword>
<proteinExistence type="predicted"/>